<keyword evidence="3" id="KW-0479">Metal-binding</keyword>
<comment type="similarity">
    <text evidence="1">Belongs to the bacterial solute-binding protein 1 family.</text>
</comment>
<name>A4C902_9GAMM</name>
<evidence type="ECO:0000256" key="3">
    <source>
        <dbReference type="PIRSR" id="PIRSR002825-1"/>
    </source>
</evidence>
<feature type="chain" id="PRO_5002667035" evidence="4">
    <location>
        <begin position="20"/>
        <end position="334"/>
    </location>
</feature>
<gene>
    <name evidence="5" type="ORF">PTD2_08484</name>
</gene>
<dbReference type="SUPFAM" id="SSF53850">
    <property type="entry name" value="Periplasmic binding protein-like II"/>
    <property type="match status" value="1"/>
</dbReference>
<keyword evidence="6" id="KW-1185">Reference proteome</keyword>
<dbReference type="STRING" id="87626.PTD2_08484"/>
<dbReference type="AlphaFoldDB" id="A4C902"/>
<keyword evidence="2 4" id="KW-0732">Signal</keyword>
<evidence type="ECO:0000256" key="2">
    <source>
        <dbReference type="ARBA" id="ARBA00022729"/>
    </source>
</evidence>
<feature type="signal peptide" evidence="4">
    <location>
        <begin position="1"/>
        <end position="19"/>
    </location>
</feature>
<dbReference type="PANTHER" id="PTHR30006:SF15">
    <property type="entry name" value="IRON-UTILIZATION PERIPLASMIC PROTEIN"/>
    <property type="match status" value="1"/>
</dbReference>
<dbReference type="GO" id="GO:0030288">
    <property type="term" value="C:outer membrane-bounded periplasmic space"/>
    <property type="evidence" value="ECO:0007669"/>
    <property type="project" value="TreeGrafter"/>
</dbReference>
<proteinExistence type="inferred from homology"/>
<dbReference type="GO" id="GO:0046872">
    <property type="term" value="F:metal ion binding"/>
    <property type="evidence" value="ECO:0007669"/>
    <property type="project" value="UniProtKB-KW"/>
</dbReference>
<dbReference type="OrthoDB" id="9769567at2"/>
<dbReference type="HOGENOM" id="CLU_026974_2_1_6"/>
<dbReference type="Gene3D" id="3.40.190.10">
    <property type="entry name" value="Periplasmic binding protein-like II"/>
    <property type="match status" value="2"/>
</dbReference>
<accession>A4C902</accession>
<evidence type="ECO:0000313" key="6">
    <source>
        <dbReference type="Proteomes" id="UP000006201"/>
    </source>
</evidence>
<dbReference type="Pfam" id="PF13531">
    <property type="entry name" value="SBP_bac_11"/>
    <property type="match status" value="1"/>
</dbReference>
<organism evidence="5 6">
    <name type="scientific">Pseudoalteromonas tunicata D2</name>
    <dbReference type="NCBI Taxonomy" id="87626"/>
    <lineage>
        <taxon>Bacteria</taxon>
        <taxon>Pseudomonadati</taxon>
        <taxon>Pseudomonadota</taxon>
        <taxon>Gammaproteobacteria</taxon>
        <taxon>Alteromonadales</taxon>
        <taxon>Pseudoalteromonadaceae</taxon>
        <taxon>Pseudoalteromonas</taxon>
    </lineage>
</organism>
<keyword evidence="3" id="KW-0408">Iron</keyword>
<dbReference type="PIRSF" id="PIRSF002825">
    <property type="entry name" value="CfbpA"/>
    <property type="match status" value="1"/>
</dbReference>
<dbReference type="EMBL" id="AAOH01000003">
    <property type="protein sequence ID" value="EAR29067.1"/>
    <property type="molecule type" value="Genomic_DNA"/>
</dbReference>
<feature type="binding site" evidence="3">
    <location>
        <position position="217"/>
    </location>
    <ligand>
        <name>Fe cation</name>
        <dbReference type="ChEBI" id="CHEBI:24875"/>
    </ligand>
</feature>
<reference evidence="5 6" key="1">
    <citation type="submission" date="2006-02" db="EMBL/GenBank/DDBJ databases">
        <authorList>
            <person name="Moran M.A."/>
            <person name="Kjelleberg S."/>
            <person name="Egan S."/>
            <person name="Saunders N."/>
            <person name="Thomas T."/>
            <person name="Ferriera S."/>
            <person name="Johnson J."/>
            <person name="Kravitz S."/>
            <person name="Halpern A."/>
            <person name="Remington K."/>
            <person name="Beeson K."/>
            <person name="Tran B."/>
            <person name="Rogers Y.-H."/>
            <person name="Friedman R."/>
            <person name="Venter J.C."/>
        </authorList>
    </citation>
    <scope>NUCLEOTIDE SEQUENCE [LARGE SCALE GENOMIC DNA]</scope>
    <source>
        <strain evidence="5 6">D2</strain>
    </source>
</reference>
<dbReference type="Proteomes" id="UP000006201">
    <property type="component" value="Unassembled WGS sequence"/>
</dbReference>
<sequence length="334" mass="37551">MKVKLLTLMASLVSISSFATEEVNIYSFRQPFLIEPILQEFTAQTGIKTKVVFAKSGLIERIIREGKHTPADIVLSSDFNTLLQLQESNLMQPIESERVANNVPAAFRAQDGQWVALTKRARNVYSSKERVGKLDSFNYEDLAKPEYLGKVCTRSGKHPYNLGLVASMIAHHGEEYTKQWLEGVKTNLARKPQGNDRGQVKAIKEGLCDVALGNSYYFGKMIEDPEQKDWADAVYINFPNQQNRGTHINVSGVVLSKFSKNKSNALKLIEFMTDNKAQNMYASLNMEYPVKNGVPLSELVASWGTFKEDALPLTEVSKYRPAALKLMDEVKFDL</sequence>
<protein>
    <submittedName>
        <fullName evidence="5">Iron(III) ABC transporter, periplasmic iron(III)-binding protein</fullName>
    </submittedName>
</protein>
<dbReference type="eggNOG" id="COG1840">
    <property type="taxonomic scope" value="Bacteria"/>
</dbReference>
<dbReference type="PANTHER" id="PTHR30006">
    <property type="entry name" value="THIAMINE-BINDING PERIPLASMIC PROTEIN-RELATED"/>
    <property type="match status" value="1"/>
</dbReference>
<feature type="binding site" evidence="3">
    <location>
        <position position="216"/>
    </location>
    <ligand>
        <name>Fe cation</name>
        <dbReference type="ChEBI" id="CHEBI:24875"/>
    </ligand>
</feature>
<dbReference type="RefSeq" id="WP_009838328.1">
    <property type="nucleotide sequence ID" value="NZ_AAOH01000003.1"/>
</dbReference>
<dbReference type="CDD" id="cd13542">
    <property type="entry name" value="PBP2_FutA1_ilke"/>
    <property type="match status" value="1"/>
</dbReference>
<evidence type="ECO:0000256" key="1">
    <source>
        <dbReference type="ARBA" id="ARBA00008520"/>
    </source>
</evidence>
<dbReference type="InterPro" id="IPR026045">
    <property type="entry name" value="Ferric-bd"/>
</dbReference>
<evidence type="ECO:0000256" key="4">
    <source>
        <dbReference type="SAM" id="SignalP"/>
    </source>
</evidence>
<comment type="caution">
    <text evidence="5">The sequence shown here is derived from an EMBL/GenBank/DDBJ whole genome shotgun (WGS) entry which is preliminary data.</text>
</comment>
<evidence type="ECO:0000313" key="5">
    <source>
        <dbReference type="EMBL" id="EAR29067.1"/>
    </source>
</evidence>